<dbReference type="RefSeq" id="WP_248861967.1">
    <property type="nucleotide sequence ID" value="NZ_CP086322.1"/>
</dbReference>
<protein>
    <submittedName>
        <fullName evidence="1">DUF4865 family protein</fullName>
    </submittedName>
</protein>
<reference evidence="1" key="1">
    <citation type="submission" date="2021-10" db="EMBL/GenBank/DDBJ databases">
        <title>Streptomyces nigrumlapis sp.nov.,an antimicrobial producing actinobacterium isolated from Black Gobi rocks.</title>
        <authorList>
            <person name="Wen Y."/>
            <person name="Zhang W."/>
            <person name="Liu X.G."/>
        </authorList>
    </citation>
    <scope>NUCLEOTIDE SEQUENCE</scope>
    <source>
        <strain evidence="1">ST13-2-2</strain>
    </source>
</reference>
<organism evidence="1 2">
    <name type="scientific">Streptomyces halobius</name>
    <dbReference type="NCBI Taxonomy" id="2879846"/>
    <lineage>
        <taxon>Bacteria</taxon>
        <taxon>Bacillati</taxon>
        <taxon>Actinomycetota</taxon>
        <taxon>Actinomycetes</taxon>
        <taxon>Kitasatosporales</taxon>
        <taxon>Streptomycetaceae</taxon>
        <taxon>Streptomyces</taxon>
    </lineage>
</organism>
<dbReference type="Proteomes" id="UP000830115">
    <property type="component" value="Chromosome"/>
</dbReference>
<dbReference type="InterPro" id="IPR032349">
    <property type="entry name" value="DUF4865"/>
</dbReference>
<accession>A0ABY4M094</accession>
<proteinExistence type="predicted"/>
<dbReference type="Pfam" id="PF16157">
    <property type="entry name" value="DUF4865"/>
    <property type="match status" value="1"/>
</dbReference>
<gene>
    <name evidence="1" type="ORF">K9S39_04080</name>
</gene>
<keyword evidence="2" id="KW-1185">Reference proteome</keyword>
<evidence type="ECO:0000313" key="1">
    <source>
        <dbReference type="EMBL" id="UQA91174.1"/>
    </source>
</evidence>
<dbReference type="EMBL" id="CP086322">
    <property type="protein sequence ID" value="UQA91174.1"/>
    <property type="molecule type" value="Genomic_DNA"/>
</dbReference>
<evidence type="ECO:0000313" key="2">
    <source>
        <dbReference type="Proteomes" id="UP000830115"/>
    </source>
</evidence>
<sequence length="106" mass="11704">MSALIEREAEQLQQLSRHDGVHTAALAIDSHHWQLLLFVLWADTSAPDEDATERYEVLHSYGAVAAVPGGSQAVALLGKRRFRGPLRSPSRVSRIDVYWLPVSNGS</sequence>
<name>A0ABY4M094_9ACTN</name>